<evidence type="ECO:0000256" key="3">
    <source>
        <dbReference type="PROSITE-ProRule" id="PRU00182"/>
    </source>
</evidence>
<dbReference type="InterPro" id="IPR036986">
    <property type="entry name" value="S4_RNA-bd_sf"/>
</dbReference>
<dbReference type="PANTHER" id="PTHR32319:SF0">
    <property type="entry name" value="BACTERIAL HEMOLYSIN-LIKE PROTEIN"/>
    <property type="match status" value="1"/>
</dbReference>
<feature type="domain" description="RNA-binding S4" evidence="4">
    <location>
        <begin position="12"/>
        <end position="74"/>
    </location>
</feature>
<dbReference type="SMART" id="SM00363">
    <property type="entry name" value="S4"/>
    <property type="match status" value="1"/>
</dbReference>
<sequence length="249" mass="25678">MSGPEAAPAARLRLDRLLVARGLFESRARAQAAIAEGLVRVSGTIVTKPAAEVAPDAEIAAEATHDFVSRGALKLEAALDAFAIDPAGLAALDVGASTGGFTELMLRRGAAHVFAVDVGREQLHARLKGHPRVTSLEGTDIRALAPGALPPIGLVVVDVSFISLGLVLPPALAFAAPKARLVALVKPQFEAGRAALKKGVVRDAAVHEEVCAKARALVEGLNWQVIGLVPSPIAGGDGNREFLLGAERA</sequence>
<evidence type="ECO:0000256" key="1">
    <source>
        <dbReference type="ARBA" id="ARBA00022884"/>
    </source>
</evidence>
<keyword evidence="6" id="KW-1185">Reference proteome</keyword>
<evidence type="ECO:0000256" key="2">
    <source>
        <dbReference type="ARBA" id="ARBA00029460"/>
    </source>
</evidence>
<dbReference type="AlphaFoldDB" id="A0A3L7AFE6"/>
<dbReference type="InterPro" id="IPR047048">
    <property type="entry name" value="TlyA"/>
</dbReference>
<dbReference type="PROSITE" id="PS50889">
    <property type="entry name" value="S4"/>
    <property type="match status" value="1"/>
</dbReference>
<dbReference type="GO" id="GO:0003723">
    <property type="term" value="F:RNA binding"/>
    <property type="evidence" value="ECO:0007669"/>
    <property type="project" value="UniProtKB-KW"/>
</dbReference>
<gene>
    <name evidence="5" type="ORF">D9R14_11695</name>
</gene>
<proteinExistence type="inferred from homology"/>
<evidence type="ECO:0000259" key="4">
    <source>
        <dbReference type="SMART" id="SM00363"/>
    </source>
</evidence>
<dbReference type="InterPro" id="IPR002877">
    <property type="entry name" value="RNA_MeTrfase_FtsJ_dom"/>
</dbReference>
<dbReference type="CDD" id="cd00165">
    <property type="entry name" value="S4"/>
    <property type="match status" value="1"/>
</dbReference>
<evidence type="ECO:0000313" key="6">
    <source>
        <dbReference type="Proteomes" id="UP000269692"/>
    </source>
</evidence>
<comment type="similarity">
    <text evidence="2">Belongs to the TlyA family.</text>
</comment>
<dbReference type="RefSeq" id="WP_121623512.1">
    <property type="nucleotide sequence ID" value="NZ_JACIIW010000001.1"/>
</dbReference>
<dbReference type="PIRSF" id="PIRSF005578">
    <property type="entry name" value="TlyA"/>
    <property type="match status" value="1"/>
</dbReference>
<dbReference type="SUPFAM" id="SSF55174">
    <property type="entry name" value="Alpha-L RNA-binding motif"/>
    <property type="match status" value="1"/>
</dbReference>
<dbReference type="PANTHER" id="PTHR32319">
    <property type="entry name" value="BACTERIAL HEMOLYSIN-LIKE PROTEIN"/>
    <property type="match status" value="1"/>
</dbReference>
<dbReference type="SUPFAM" id="SSF53335">
    <property type="entry name" value="S-adenosyl-L-methionine-dependent methyltransferases"/>
    <property type="match status" value="1"/>
</dbReference>
<organism evidence="5 6">
    <name type="scientific">Xanthobacter tagetidis</name>
    <dbReference type="NCBI Taxonomy" id="60216"/>
    <lineage>
        <taxon>Bacteria</taxon>
        <taxon>Pseudomonadati</taxon>
        <taxon>Pseudomonadota</taxon>
        <taxon>Alphaproteobacteria</taxon>
        <taxon>Hyphomicrobiales</taxon>
        <taxon>Xanthobacteraceae</taxon>
        <taxon>Xanthobacter</taxon>
    </lineage>
</organism>
<keyword evidence="1 3" id="KW-0694">RNA-binding</keyword>
<protein>
    <submittedName>
        <fullName evidence="5">TlyA family RNA methyltransferase</fullName>
    </submittedName>
</protein>
<keyword evidence="5" id="KW-0808">Transferase</keyword>
<dbReference type="InterPro" id="IPR002942">
    <property type="entry name" value="S4_RNA-bd"/>
</dbReference>
<reference evidence="5 6" key="1">
    <citation type="submission" date="2018-10" db="EMBL/GenBank/DDBJ databases">
        <title>Xanthobacter tagetidis genome sequencing and assembly.</title>
        <authorList>
            <person name="Maclea K.S."/>
            <person name="Goen A.E."/>
            <person name="Fatima S.A."/>
        </authorList>
    </citation>
    <scope>NUCLEOTIDE SEQUENCE [LARGE SCALE GENOMIC DNA]</scope>
    <source>
        <strain evidence="5 6">ATCC 700314</strain>
    </source>
</reference>
<dbReference type="GO" id="GO:0008168">
    <property type="term" value="F:methyltransferase activity"/>
    <property type="evidence" value="ECO:0007669"/>
    <property type="project" value="UniProtKB-KW"/>
</dbReference>
<dbReference type="Gene3D" id="3.10.290.10">
    <property type="entry name" value="RNA-binding S4 domain"/>
    <property type="match status" value="1"/>
</dbReference>
<dbReference type="Proteomes" id="UP000269692">
    <property type="component" value="Unassembled WGS sequence"/>
</dbReference>
<dbReference type="GO" id="GO:0032259">
    <property type="term" value="P:methylation"/>
    <property type="evidence" value="ECO:0007669"/>
    <property type="project" value="UniProtKB-KW"/>
</dbReference>
<dbReference type="Pfam" id="PF01728">
    <property type="entry name" value="FtsJ"/>
    <property type="match status" value="1"/>
</dbReference>
<keyword evidence="5" id="KW-0489">Methyltransferase</keyword>
<dbReference type="InterPro" id="IPR029063">
    <property type="entry name" value="SAM-dependent_MTases_sf"/>
</dbReference>
<name>A0A3L7AFE6_9HYPH</name>
<comment type="caution">
    <text evidence="5">The sequence shown here is derived from an EMBL/GenBank/DDBJ whole genome shotgun (WGS) entry which is preliminary data.</text>
</comment>
<dbReference type="CDD" id="cd02440">
    <property type="entry name" value="AdoMet_MTases"/>
    <property type="match status" value="1"/>
</dbReference>
<accession>A0A3L7AFE6</accession>
<dbReference type="NCBIfam" id="TIGR00478">
    <property type="entry name" value="tly"/>
    <property type="match status" value="1"/>
</dbReference>
<dbReference type="Gene3D" id="3.40.50.150">
    <property type="entry name" value="Vaccinia Virus protein VP39"/>
    <property type="match status" value="1"/>
</dbReference>
<dbReference type="EMBL" id="RCTF01000008">
    <property type="protein sequence ID" value="RLP78460.1"/>
    <property type="molecule type" value="Genomic_DNA"/>
</dbReference>
<dbReference type="InterPro" id="IPR004538">
    <property type="entry name" value="Hemolysin_A/TlyA"/>
</dbReference>
<dbReference type="OrthoDB" id="9784736at2"/>
<evidence type="ECO:0000313" key="5">
    <source>
        <dbReference type="EMBL" id="RLP78460.1"/>
    </source>
</evidence>
<dbReference type="Pfam" id="PF01479">
    <property type="entry name" value="S4"/>
    <property type="match status" value="1"/>
</dbReference>